<evidence type="ECO:0000313" key="15">
    <source>
        <dbReference type="Proteomes" id="UP000321822"/>
    </source>
</evidence>
<dbReference type="GO" id="GO:0015627">
    <property type="term" value="C:type II protein secretion system complex"/>
    <property type="evidence" value="ECO:0007669"/>
    <property type="project" value="InterPro"/>
</dbReference>
<keyword evidence="3 10" id="KW-0813">Transport</keyword>
<dbReference type="InterPro" id="IPR043129">
    <property type="entry name" value="ATPase_NBD"/>
</dbReference>
<evidence type="ECO:0000256" key="6">
    <source>
        <dbReference type="ARBA" id="ARBA00022692"/>
    </source>
</evidence>
<name>A0A5C6QNQ3_9GAMM</name>
<dbReference type="Gene3D" id="3.30.1360.100">
    <property type="entry name" value="General secretion pathway protein M, EpsM"/>
    <property type="match status" value="1"/>
</dbReference>
<evidence type="ECO:0000256" key="9">
    <source>
        <dbReference type="ARBA" id="ARBA00023136"/>
    </source>
</evidence>
<comment type="caution">
    <text evidence="14">The sequence shown here is derived from an EMBL/GenBank/DDBJ whole genome shotgun (WGS) entry which is preliminary data.</text>
</comment>
<gene>
    <name evidence="14" type="primary">gspL</name>
    <name evidence="14" type="ORF">ESZ36_03250</name>
</gene>
<dbReference type="InterPro" id="IPR007812">
    <property type="entry name" value="T2SS_protein-GspL"/>
</dbReference>
<dbReference type="OrthoDB" id="7011844at2"/>
<dbReference type="AlphaFoldDB" id="A0A5C6QNQ3"/>
<comment type="subcellular location">
    <subcellularLocation>
        <location evidence="1">Cell inner membrane</location>
        <topology evidence="1">Single-pass membrane protein</topology>
    </subcellularLocation>
</comment>
<sequence>MTETLFIRLGSQAHDTVHWLVVTETSSNTQEIIASGELKGAQQLSELNSKADKRQVKILVPGCDVLLKSLKVPAKSSRAMRLATPYMLEDNLAEEVEQLFFAYADLASDEQGNNCFTAIVAHNQMQLWLSWLADADIETDTILPDVLAMPITAGGWSAIALGDTNQEQVIVRQKLWQGFAVDANAWQLQCQISAKQSESTEDTEQPHSILIEAYSPLAHSEQCNVSTMPEELPLALMATNYGSKLSHFNLLQGQYKIKENRSHTGRQWLWVAGVAMFALLLNLGHKSAQLWQLNAEQEKVKHNIVTSYKKAFPKTKRVRISTIKSQLNRELALLGGVGDRQGFLAMLAKLQPAFAKVPALKPESLKFDGKRQELRIQATAKDYQAFEQFSIALATADLLVKQGSQSNQGDQVTGSFSITNKGSNKRTNKRSNNKKGSAKQRSNTSNKEAS</sequence>
<evidence type="ECO:0000256" key="1">
    <source>
        <dbReference type="ARBA" id="ARBA00004377"/>
    </source>
</evidence>
<dbReference type="Gene3D" id="3.30.420.370">
    <property type="match status" value="1"/>
</dbReference>
<dbReference type="Proteomes" id="UP000321822">
    <property type="component" value="Unassembled WGS sequence"/>
</dbReference>
<dbReference type="EMBL" id="VOLT01000002">
    <property type="protein sequence ID" value="TWX70695.1"/>
    <property type="molecule type" value="Genomic_DNA"/>
</dbReference>
<dbReference type="Pfam" id="PF12693">
    <property type="entry name" value="GspL_C"/>
    <property type="match status" value="1"/>
</dbReference>
<keyword evidence="8" id="KW-1133">Transmembrane helix</keyword>
<dbReference type="GO" id="GO:0015628">
    <property type="term" value="P:protein secretion by the type II secretion system"/>
    <property type="evidence" value="ECO:0007669"/>
    <property type="project" value="InterPro"/>
</dbReference>
<evidence type="ECO:0000256" key="3">
    <source>
        <dbReference type="ARBA" id="ARBA00022448"/>
    </source>
</evidence>
<comment type="similarity">
    <text evidence="2 10">Belongs to the GSP L family.</text>
</comment>
<evidence type="ECO:0000256" key="11">
    <source>
        <dbReference type="SAM" id="MobiDB-lite"/>
    </source>
</evidence>
<protein>
    <recommendedName>
        <fullName evidence="10">Type II secretion system protein L</fullName>
        <shortName evidence="10">T2SS protein L</shortName>
    </recommendedName>
</protein>
<feature type="region of interest" description="Disordered" evidence="11">
    <location>
        <begin position="405"/>
        <end position="450"/>
    </location>
</feature>
<dbReference type="Gene3D" id="3.30.420.380">
    <property type="match status" value="1"/>
</dbReference>
<dbReference type="SUPFAM" id="SSF53067">
    <property type="entry name" value="Actin-like ATPase domain"/>
    <property type="match status" value="2"/>
</dbReference>
<feature type="compositionally biased region" description="Polar residues" evidence="11">
    <location>
        <begin position="439"/>
        <end position="450"/>
    </location>
</feature>
<keyword evidence="7 10" id="KW-0653">Protein transport</keyword>
<keyword evidence="9" id="KW-0472">Membrane</keyword>
<organism evidence="14 15">
    <name type="scientific">Colwellia demingiae</name>
    <dbReference type="NCBI Taxonomy" id="89401"/>
    <lineage>
        <taxon>Bacteria</taxon>
        <taxon>Pseudomonadati</taxon>
        <taxon>Pseudomonadota</taxon>
        <taxon>Gammaproteobacteria</taxon>
        <taxon>Alteromonadales</taxon>
        <taxon>Colwelliaceae</taxon>
        <taxon>Colwellia</taxon>
    </lineage>
</organism>
<feature type="domain" description="GspL periplasmic" evidence="13">
    <location>
        <begin position="264"/>
        <end position="420"/>
    </location>
</feature>
<evidence type="ECO:0000256" key="5">
    <source>
        <dbReference type="ARBA" id="ARBA00022519"/>
    </source>
</evidence>
<feature type="compositionally biased region" description="Polar residues" evidence="11">
    <location>
        <begin position="405"/>
        <end position="418"/>
    </location>
</feature>
<feature type="compositionally biased region" description="Basic residues" evidence="11">
    <location>
        <begin position="423"/>
        <end position="438"/>
    </location>
</feature>
<dbReference type="PIRSF" id="PIRSF015761">
    <property type="entry name" value="Protein_L"/>
    <property type="match status" value="1"/>
</dbReference>
<dbReference type="CDD" id="cd24017">
    <property type="entry name" value="ASKHA_T2SSL_N"/>
    <property type="match status" value="1"/>
</dbReference>
<dbReference type="Pfam" id="PF05134">
    <property type="entry name" value="T2SSL"/>
    <property type="match status" value="1"/>
</dbReference>
<evidence type="ECO:0000313" key="14">
    <source>
        <dbReference type="EMBL" id="TWX70695.1"/>
    </source>
</evidence>
<evidence type="ECO:0000259" key="12">
    <source>
        <dbReference type="Pfam" id="PF05134"/>
    </source>
</evidence>
<dbReference type="NCBIfam" id="TIGR01709">
    <property type="entry name" value="typeII_sec_gspL"/>
    <property type="match status" value="1"/>
</dbReference>
<keyword evidence="6" id="KW-0812">Transmembrane</keyword>
<feature type="domain" description="GspL cytoplasmic actin-ATPase-like" evidence="12">
    <location>
        <begin position="5"/>
        <end position="257"/>
    </location>
</feature>
<comment type="function">
    <text evidence="10">Inner membrane component of the type II secretion system required for the energy-dependent secretion of extracellular factors such as proteases and toxins from the periplasm.</text>
</comment>
<dbReference type="GO" id="GO:0005886">
    <property type="term" value="C:plasma membrane"/>
    <property type="evidence" value="ECO:0007669"/>
    <property type="project" value="UniProtKB-SubCell"/>
</dbReference>
<evidence type="ECO:0000256" key="10">
    <source>
        <dbReference type="PIRNR" id="PIRNR015761"/>
    </source>
</evidence>
<proteinExistence type="inferred from homology"/>
<evidence type="ECO:0000256" key="4">
    <source>
        <dbReference type="ARBA" id="ARBA00022475"/>
    </source>
</evidence>
<accession>A0A5C6QNQ3</accession>
<keyword evidence="15" id="KW-1185">Reference proteome</keyword>
<dbReference type="RefSeq" id="WP_146783519.1">
    <property type="nucleotide sequence ID" value="NZ_VOLT01000002.1"/>
</dbReference>
<keyword evidence="5" id="KW-0997">Cell inner membrane</keyword>
<keyword evidence="4" id="KW-1003">Cell membrane</keyword>
<reference evidence="14 15" key="1">
    <citation type="submission" date="2019-07" db="EMBL/GenBank/DDBJ databases">
        <title>Genomes of sea-ice associated Colwellia species.</title>
        <authorList>
            <person name="Bowman J.P."/>
        </authorList>
    </citation>
    <scope>NUCLEOTIDE SEQUENCE [LARGE SCALE GENOMIC DNA]</scope>
    <source>
        <strain evidence="14 15">ACAM 459</strain>
    </source>
</reference>
<dbReference type="GO" id="GO:0009276">
    <property type="term" value="C:Gram-negative-bacterium-type cell wall"/>
    <property type="evidence" value="ECO:0007669"/>
    <property type="project" value="InterPro"/>
</dbReference>
<evidence type="ECO:0000256" key="7">
    <source>
        <dbReference type="ARBA" id="ARBA00022927"/>
    </source>
</evidence>
<evidence type="ECO:0000256" key="8">
    <source>
        <dbReference type="ARBA" id="ARBA00022989"/>
    </source>
</evidence>
<evidence type="ECO:0000256" key="2">
    <source>
        <dbReference type="ARBA" id="ARBA00005318"/>
    </source>
</evidence>
<evidence type="ECO:0000259" key="13">
    <source>
        <dbReference type="Pfam" id="PF12693"/>
    </source>
</evidence>
<dbReference type="InterPro" id="IPR024230">
    <property type="entry name" value="GspL_cyto_dom"/>
</dbReference>
<dbReference type="InterPro" id="IPR025691">
    <property type="entry name" value="GspL_pp_dom"/>
</dbReference>